<organism evidence="4 5">
    <name type="scientific">Nocardia terpenica</name>
    <dbReference type="NCBI Taxonomy" id="455432"/>
    <lineage>
        <taxon>Bacteria</taxon>
        <taxon>Bacillati</taxon>
        <taxon>Actinomycetota</taxon>
        <taxon>Actinomycetes</taxon>
        <taxon>Mycobacteriales</taxon>
        <taxon>Nocardiaceae</taxon>
        <taxon>Nocardia</taxon>
    </lineage>
</organism>
<dbReference type="Pfam" id="PF04185">
    <property type="entry name" value="Phosphoesterase"/>
    <property type="match status" value="1"/>
</dbReference>
<dbReference type="InterPro" id="IPR007312">
    <property type="entry name" value="Phosphoesterase"/>
</dbReference>
<dbReference type="GO" id="GO:0042578">
    <property type="term" value="F:phosphoric ester hydrolase activity"/>
    <property type="evidence" value="ECO:0007669"/>
    <property type="project" value="UniProtKB-ARBA"/>
</dbReference>
<accession>A0A164LVG8</accession>
<reference evidence="4 5" key="1">
    <citation type="submission" date="2016-04" db="EMBL/GenBank/DDBJ databases">
        <authorList>
            <person name="Evans L.H."/>
            <person name="Alamgir A."/>
            <person name="Owens N."/>
            <person name="Weber N.D."/>
            <person name="Virtaneva K."/>
            <person name="Barbian K."/>
            <person name="Babar A."/>
            <person name="Rosenke K."/>
        </authorList>
    </citation>
    <scope>NUCLEOTIDE SEQUENCE [LARGE SCALE GENOMIC DNA]</scope>
    <source>
        <strain evidence="4 5">IFM 0406</strain>
    </source>
</reference>
<evidence type="ECO:0008006" key="6">
    <source>
        <dbReference type="Google" id="ProtNLM"/>
    </source>
</evidence>
<gene>
    <name evidence="4" type="ORF">AWN90_28860</name>
</gene>
<keyword evidence="1" id="KW-0964">Secreted</keyword>
<evidence type="ECO:0000256" key="1">
    <source>
        <dbReference type="ARBA" id="ARBA00022525"/>
    </source>
</evidence>
<dbReference type="EMBL" id="LWGR01000007">
    <property type="protein sequence ID" value="KZM72784.1"/>
    <property type="molecule type" value="Genomic_DNA"/>
</dbReference>
<keyword evidence="2" id="KW-0378">Hydrolase</keyword>
<dbReference type="Proteomes" id="UP000076512">
    <property type="component" value="Unassembled WGS sequence"/>
</dbReference>
<name>A0A164LVG8_9NOCA</name>
<evidence type="ECO:0000313" key="4">
    <source>
        <dbReference type="EMBL" id="KZM72784.1"/>
    </source>
</evidence>
<dbReference type="Gene3D" id="3.40.720.10">
    <property type="entry name" value="Alkaline Phosphatase, subunit A"/>
    <property type="match status" value="1"/>
</dbReference>
<keyword evidence="3" id="KW-0843">Virulence</keyword>
<dbReference type="InterPro" id="IPR017850">
    <property type="entry name" value="Alkaline_phosphatase_core_sf"/>
</dbReference>
<comment type="caution">
    <text evidence="4">The sequence shown here is derived from an EMBL/GenBank/DDBJ whole genome shotgun (WGS) entry which is preliminary data.</text>
</comment>
<evidence type="ECO:0000256" key="3">
    <source>
        <dbReference type="ARBA" id="ARBA00023026"/>
    </source>
</evidence>
<sequence length="124" mass="13306">MLAYDDSDGWYDHVAGPVINGSHTPSDVYPGCATTPALGGHEGRCGTGPRLPLLVVSPYARTNFVDHTRTDETSVVKFIEQNWSLPALGNGSSETTAGDMTGMFDFQHPQSTTLLLEPDGSEKH</sequence>
<dbReference type="PANTHER" id="PTHR31956:SF1">
    <property type="entry name" value="NON-SPECIFIC PHOSPHOLIPASE C1"/>
    <property type="match status" value="1"/>
</dbReference>
<protein>
    <recommendedName>
        <fullName evidence="6">Phospholipase C</fullName>
    </recommendedName>
</protein>
<dbReference type="PANTHER" id="PTHR31956">
    <property type="entry name" value="NON-SPECIFIC PHOSPHOLIPASE C4-RELATED"/>
    <property type="match status" value="1"/>
</dbReference>
<dbReference type="AlphaFoldDB" id="A0A164LVG8"/>
<proteinExistence type="predicted"/>
<evidence type="ECO:0000256" key="2">
    <source>
        <dbReference type="ARBA" id="ARBA00022801"/>
    </source>
</evidence>
<dbReference type="STRING" id="455432.AWN90_28860"/>
<evidence type="ECO:0000313" key="5">
    <source>
        <dbReference type="Proteomes" id="UP000076512"/>
    </source>
</evidence>
<keyword evidence="5" id="KW-1185">Reference proteome</keyword>